<reference evidence="1 2" key="1">
    <citation type="journal article" date="2015" name="Sci. Rep.">
        <title>Chromosome-level genome map provides insights into diverse defense mechanisms in the medicinal fungus Ganoderma sinense.</title>
        <authorList>
            <person name="Zhu Y."/>
            <person name="Xu J."/>
            <person name="Sun C."/>
            <person name="Zhou S."/>
            <person name="Xu H."/>
            <person name="Nelson D.R."/>
            <person name="Qian J."/>
            <person name="Song J."/>
            <person name="Luo H."/>
            <person name="Xiang L."/>
            <person name="Li Y."/>
            <person name="Xu Z."/>
            <person name="Ji A."/>
            <person name="Wang L."/>
            <person name="Lu S."/>
            <person name="Hayward A."/>
            <person name="Sun W."/>
            <person name="Li X."/>
            <person name="Schwartz D.C."/>
            <person name="Wang Y."/>
            <person name="Chen S."/>
        </authorList>
    </citation>
    <scope>NUCLEOTIDE SEQUENCE [LARGE SCALE GENOMIC DNA]</scope>
    <source>
        <strain evidence="1 2">ZZ0214-1</strain>
    </source>
</reference>
<sequence>MLYRIQVARDLEPMGSSLKHDHIDPSNANAPVLTTLEMPTTTHYIAMLELAQLGGDPLNHPAPWEFIEFQELTGHTHAPWTPEATTESTGIPAGELTALKAYAKKFFAFNVQHPTAKVRSAEREKQLAFAANPGATDEDGRIACRDWFNKKWIKWGMNDIIDKAMVACKRDIFSLAAISPDERGGSTVLPTMDNASVGVAYATIIRNTIGDEAFAIGDILEPEAARWVSSVVALSWNRYRKKYSLARRHVEGLEKSVEASFTIVSGEKCNANAVRIYLRRIKNLIEKLKLFKDKKRIQKVQFFQDQLSSMQETIEKGAKAALSPSIPPVLRKALSH</sequence>
<organism evidence="1 2">
    <name type="scientific">Ganoderma sinense ZZ0214-1</name>
    <dbReference type="NCBI Taxonomy" id="1077348"/>
    <lineage>
        <taxon>Eukaryota</taxon>
        <taxon>Fungi</taxon>
        <taxon>Dikarya</taxon>
        <taxon>Basidiomycota</taxon>
        <taxon>Agaricomycotina</taxon>
        <taxon>Agaricomycetes</taxon>
        <taxon>Polyporales</taxon>
        <taxon>Polyporaceae</taxon>
        <taxon>Ganoderma</taxon>
    </lineage>
</organism>
<name>A0A2G8S2J1_9APHY</name>
<dbReference type="AlphaFoldDB" id="A0A2G8S2J1"/>
<keyword evidence="2" id="KW-1185">Reference proteome</keyword>
<dbReference type="EMBL" id="AYKW01000031">
    <property type="protein sequence ID" value="PIL27985.1"/>
    <property type="molecule type" value="Genomic_DNA"/>
</dbReference>
<evidence type="ECO:0000313" key="2">
    <source>
        <dbReference type="Proteomes" id="UP000230002"/>
    </source>
</evidence>
<proteinExistence type="predicted"/>
<dbReference type="Proteomes" id="UP000230002">
    <property type="component" value="Unassembled WGS sequence"/>
</dbReference>
<gene>
    <name evidence="1" type="ORF">GSI_09929</name>
</gene>
<dbReference type="OrthoDB" id="2635539at2759"/>
<accession>A0A2G8S2J1</accession>
<evidence type="ECO:0000313" key="1">
    <source>
        <dbReference type="EMBL" id="PIL27985.1"/>
    </source>
</evidence>
<protein>
    <submittedName>
        <fullName evidence="1">Uncharacterized protein</fullName>
    </submittedName>
</protein>
<dbReference type="STRING" id="1077348.A0A2G8S2J1"/>
<comment type="caution">
    <text evidence="1">The sequence shown here is derived from an EMBL/GenBank/DDBJ whole genome shotgun (WGS) entry which is preliminary data.</text>
</comment>